<dbReference type="KEGG" id="halt:IM660_12475"/>
<dbReference type="GO" id="GO:0071555">
    <property type="term" value="P:cell wall organization"/>
    <property type="evidence" value="ECO:0007669"/>
    <property type="project" value="TreeGrafter"/>
</dbReference>
<dbReference type="EMBL" id="CP063169">
    <property type="protein sequence ID" value="QOR69501.1"/>
    <property type="molecule type" value="Genomic_DNA"/>
</dbReference>
<evidence type="ECO:0000256" key="1">
    <source>
        <dbReference type="ARBA" id="ARBA00004370"/>
    </source>
</evidence>
<protein>
    <submittedName>
        <fullName evidence="7">Penicillin-binding protein</fullName>
    </submittedName>
</protein>
<dbReference type="InterPro" id="IPR036138">
    <property type="entry name" value="PBP_dimer_sf"/>
</dbReference>
<dbReference type="PANTHER" id="PTHR30627">
    <property type="entry name" value="PEPTIDOGLYCAN D,D-TRANSPEPTIDASE"/>
    <property type="match status" value="1"/>
</dbReference>
<accession>A0A7M1SPY2</accession>
<dbReference type="GO" id="GO:0005886">
    <property type="term" value="C:plasma membrane"/>
    <property type="evidence" value="ECO:0007669"/>
    <property type="project" value="TreeGrafter"/>
</dbReference>
<dbReference type="GO" id="GO:0008658">
    <property type="term" value="F:penicillin binding"/>
    <property type="evidence" value="ECO:0007669"/>
    <property type="project" value="InterPro"/>
</dbReference>
<dbReference type="InterPro" id="IPR005311">
    <property type="entry name" value="PBP_dimer"/>
</dbReference>
<dbReference type="AlphaFoldDB" id="A0A7M1SPY2"/>
<comment type="similarity">
    <text evidence="2">Belongs to the transpeptidase family.</text>
</comment>
<feature type="domain" description="Penicillin-binding protein transpeptidase" evidence="5">
    <location>
        <begin position="368"/>
        <end position="646"/>
    </location>
</feature>
<sequence>MATPTAQVRSFRKLRALAVLASTSLMLAACSDSDPEPEEPATPHVDAAEALAAALEEGDLTSAPLAEEDATTAAEEYEQVLGDLTPLVPHSVEVTWSSTPYEEDDGSMAADAALTWTWDVPGTEQDWSYPSSVHLVSTDDGPYVADWERSLLAPDLGDDGVITVEQSEAPRGEVLGRDGEVLVTATEVYRIGIDKTHIESDTWEDQAIALAEALEFDDPQAYADRVLSAGERAFVVAVVAPQDAPEVEDVRGIDGVNLVSDERQMGPTEYFAYSILGRVGPATAEIIEASDGAIAEGDQVGLAGLQLAYDEQLRGFGGLTISVTSGEESTEVYTSDAVEGEPLRTTMDRELQERAEQIVDGLEVPAGLVAIEPSTGNLLAASSSAASNGWSTATLGQYAPGSTFKVVTLLALLRAGRSLDDTVSCTETLTVNGREFDNYPGYPESSIGDITLEQAIAQSCNTALMSERDRISAADLADAATSLGLGRGELGGLGYPVWLGSVPTEAEGTLHAADLIGQGQVLASPLAMATVAASISTGHAVTPVLVDTEEFRETAQAEQDVPTPLTETEATLLRQAMRAVVTEGTASQALADVTDNGDLIAKTGTAEYDGGTHAWMIAVQDDLAVAVFLEEGSDGAGAAGPLMAQFLGGS</sequence>
<gene>
    <name evidence="7" type="ORF">IM660_12475</name>
</gene>
<dbReference type="SUPFAM" id="SSF56601">
    <property type="entry name" value="beta-lactamase/transpeptidase-like"/>
    <property type="match status" value="1"/>
</dbReference>
<evidence type="ECO:0000259" key="6">
    <source>
        <dbReference type="Pfam" id="PF03717"/>
    </source>
</evidence>
<dbReference type="Gene3D" id="3.40.710.10">
    <property type="entry name" value="DD-peptidase/beta-lactamase superfamily"/>
    <property type="match status" value="1"/>
</dbReference>
<feature type="domain" description="Penicillin-binding protein dimerisation" evidence="6">
    <location>
        <begin position="167"/>
        <end position="323"/>
    </location>
</feature>
<feature type="signal peptide" evidence="4">
    <location>
        <begin position="1"/>
        <end position="28"/>
    </location>
</feature>
<keyword evidence="8" id="KW-1185">Reference proteome</keyword>
<dbReference type="Proteomes" id="UP000593758">
    <property type="component" value="Chromosome"/>
</dbReference>
<dbReference type="Pfam" id="PF03717">
    <property type="entry name" value="PBP_dimer"/>
    <property type="match status" value="1"/>
</dbReference>
<comment type="subcellular location">
    <subcellularLocation>
        <location evidence="1">Membrane</location>
    </subcellularLocation>
</comment>
<dbReference type="InterPro" id="IPR050515">
    <property type="entry name" value="Beta-lactam/transpept"/>
</dbReference>
<dbReference type="PANTHER" id="PTHR30627:SF24">
    <property type="entry name" value="PENICILLIN-BINDING PROTEIN 4B"/>
    <property type="match status" value="1"/>
</dbReference>
<dbReference type="Pfam" id="PF00905">
    <property type="entry name" value="Transpeptidase"/>
    <property type="match status" value="1"/>
</dbReference>
<evidence type="ECO:0000313" key="8">
    <source>
        <dbReference type="Proteomes" id="UP000593758"/>
    </source>
</evidence>
<keyword evidence="4" id="KW-0732">Signal</keyword>
<reference evidence="7 8" key="1">
    <citation type="submission" date="2020-10" db="EMBL/GenBank/DDBJ databases">
        <title>Haloactinobacterium sp. RN3S43, a bacterium isolated from saline soil.</title>
        <authorList>
            <person name="Sun J.-Q."/>
        </authorList>
    </citation>
    <scope>NUCLEOTIDE SEQUENCE [LARGE SCALE GENOMIC DNA]</scope>
    <source>
        <strain evidence="7 8">RN3S43</strain>
    </source>
</reference>
<evidence type="ECO:0000256" key="2">
    <source>
        <dbReference type="ARBA" id="ARBA00007171"/>
    </source>
</evidence>
<dbReference type="SUPFAM" id="SSF56519">
    <property type="entry name" value="Penicillin binding protein dimerisation domain"/>
    <property type="match status" value="1"/>
</dbReference>
<evidence type="ECO:0000313" key="7">
    <source>
        <dbReference type="EMBL" id="QOR69501.1"/>
    </source>
</evidence>
<dbReference type="Gene3D" id="3.90.1310.10">
    <property type="entry name" value="Penicillin-binding protein 2a (Domain 2)"/>
    <property type="match status" value="1"/>
</dbReference>
<name>A0A7M1SPY2_9MICO</name>
<dbReference type="GO" id="GO:0071972">
    <property type="term" value="F:peptidoglycan L,D-transpeptidase activity"/>
    <property type="evidence" value="ECO:0007669"/>
    <property type="project" value="TreeGrafter"/>
</dbReference>
<evidence type="ECO:0000259" key="5">
    <source>
        <dbReference type="Pfam" id="PF00905"/>
    </source>
</evidence>
<feature type="chain" id="PRO_5038359629" evidence="4">
    <location>
        <begin position="29"/>
        <end position="650"/>
    </location>
</feature>
<proteinExistence type="inferred from homology"/>
<keyword evidence="3" id="KW-0472">Membrane</keyword>
<evidence type="ECO:0000256" key="3">
    <source>
        <dbReference type="ARBA" id="ARBA00023136"/>
    </source>
</evidence>
<dbReference type="RefSeq" id="WP_193495926.1">
    <property type="nucleotide sequence ID" value="NZ_CP063169.1"/>
</dbReference>
<organism evidence="7 8">
    <name type="scientific">Ruania alkalisoli</name>
    <dbReference type="NCBI Taxonomy" id="2779775"/>
    <lineage>
        <taxon>Bacteria</taxon>
        <taxon>Bacillati</taxon>
        <taxon>Actinomycetota</taxon>
        <taxon>Actinomycetes</taxon>
        <taxon>Micrococcales</taxon>
        <taxon>Ruaniaceae</taxon>
        <taxon>Ruania</taxon>
    </lineage>
</organism>
<dbReference type="InterPro" id="IPR012338">
    <property type="entry name" value="Beta-lactam/transpept-like"/>
</dbReference>
<evidence type="ECO:0000256" key="4">
    <source>
        <dbReference type="SAM" id="SignalP"/>
    </source>
</evidence>
<dbReference type="InterPro" id="IPR001460">
    <property type="entry name" value="PCN-bd_Tpept"/>
</dbReference>